<name>A0A6N9H940_9MICO</name>
<keyword evidence="2 5" id="KW-0812">Transmembrane</keyword>
<feature type="transmembrane region" description="Helical" evidence="5">
    <location>
        <begin position="295"/>
        <end position="315"/>
    </location>
</feature>
<dbReference type="InterPro" id="IPR020846">
    <property type="entry name" value="MFS_dom"/>
</dbReference>
<dbReference type="InterPro" id="IPR011701">
    <property type="entry name" value="MFS"/>
</dbReference>
<sequence>MFGALARVMGWGFFPLSLLAKLPYAMSVVAVMTSVSAVTGSYGQAGATAALVGAGTAVSGPLLGAAADRFGQRPVLVWSALANAAALAALALCLRAGAPAWAQLAMGLLIGLSAPQASSMVRSRWLYAIPQRFPAERAPAATSAVLSYESMTDEFVFVLGPVITGAVAVALGVVVPLDFAALLTVAGVVGFALHPSARYARGRERGAQTPAGPDSAGAGAAVAPVRALFSARILLPVAGMMMIGFFFGATLASLTAFMETRGDAAATGLYYGIMGIGSAICALGTAWLPRAFGLGARWAAFSLLVLAGSALLHAVPGLPGTVVAMIVMGCGVGPTLVTLFSIASAVAPLGRTTTVMAMMSSALVVGQALSSALTGAVIDAAGFAAGYWAVSGAALVLVALWALNAALGRRARRRTRLA</sequence>
<dbReference type="InterPro" id="IPR036259">
    <property type="entry name" value="MFS_trans_sf"/>
</dbReference>
<keyword evidence="4 5" id="KW-0472">Membrane</keyword>
<protein>
    <submittedName>
        <fullName evidence="7">MFS transporter</fullName>
    </submittedName>
</protein>
<feature type="transmembrane region" description="Helical" evidence="5">
    <location>
        <begin position="233"/>
        <end position="257"/>
    </location>
</feature>
<dbReference type="PANTHER" id="PTHR23542:SF1">
    <property type="entry name" value="MAJOR FACILITATOR SUPERFAMILY (MFS) PROFILE DOMAIN-CONTAINING PROTEIN"/>
    <property type="match status" value="1"/>
</dbReference>
<dbReference type="Pfam" id="PF07690">
    <property type="entry name" value="MFS_1"/>
    <property type="match status" value="1"/>
</dbReference>
<dbReference type="PROSITE" id="PS50850">
    <property type="entry name" value="MFS"/>
    <property type="match status" value="1"/>
</dbReference>
<reference evidence="7 8" key="1">
    <citation type="submission" date="2020-01" db="EMBL/GenBank/DDBJ databases">
        <authorList>
            <person name="Deng T."/>
        </authorList>
    </citation>
    <scope>NUCLEOTIDE SEQUENCE [LARGE SCALE GENOMIC DNA]</scope>
    <source>
        <strain evidence="7 8">5221</strain>
    </source>
</reference>
<evidence type="ECO:0000259" key="6">
    <source>
        <dbReference type="PROSITE" id="PS50850"/>
    </source>
</evidence>
<feature type="transmembrane region" description="Helical" evidence="5">
    <location>
        <begin position="47"/>
        <end position="67"/>
    </location>
</feature>
<dbReference type="EMBL" id="WWEQ01000062">
    <property type="protein sequence ID" value="MYM20610.1"/>
    <property type="molecule type" value="Genomic_DNA"/>
</dbReference>
<evidence type="ECO:0000256" key="4">
    <source>
        <dbReference type="ARBA" id="ARBA00023136"/>
    </source>
</evidence>
<evidence type="ECO:0000256" key="1">
    <source>
        <dbReference type="ARBA" id="ARBA00004651"/>
    </source>
</evidence>
<evidence type="ECO:0000313" key="8">
    <source>
        <dbReference type="Proteomes" id="UP000469215"/>
    </source>
</evidence>
<dbReference type="PANTHER" id="PTHR23542">
    <property type="match status" value="1"/>
</dbReference>
<dbReference type="SUPFAM" id="SSF103473">
    <property type="entry name" value="MFS general substrate transporter"/>
    <property type="match status" value="1"/>
</dbReference>
<feature type="domain" description="Major facilitator superfamily (MFS) profile" evidence="6">
    <location>
        <begin position="232"/>
        <end position="418"/>
    </location>
</feature>
<feature type="transmembrane region" description="Helical" evidence="5">
    <location>
        <begin position="269"/>
        <end position="288"/>
    </location>
</feature>
<organism evidence="7 8">
    <name type="scientific">Brevibacterium rongguiense</name>
    <dbReference type="NCBI Taxonomy" id="2695267"/>
    <lineage>
        <taxon>Bacteria</taxon>
        <taxon>Bacillati</taxon>
        <taxon>Actinomycetota</taxon>
        <taxon>Actinomycetes</taxon>
        <taxon>Micrococcales</taxon>
        <taxon>Brevibacteriaceae</taxon>
        <taxon>Brevibacterium</taxon>
    </lineage>
</organism>
<proteinExistence type="predicted"/>
<feature type="transmembrane region" description="Helical" evidence="5">
    <location>
        <begin position="321"/>
        <end position="343"/>
    </location>
</feature>
<feature type="transmembrane region" description="Helical" evidence="5">
    <location>
        <begin position="155"/>
        <end position="173"/>
    </location>
</feature>
<dbReference type="GO" id="GO:0022857">
    <property type="term" value="F:transmembrane transporter activity"/>
    <property type="evidence" value="ECO:0007669"/>
    <property type="project" value="InterPro"/>
</dbReference>
<dbReference type="GO" id="GO:0005886">
    <property type="term" value="C:plasma membrane"/>
    <property type="evidence" value="ECO:0007669"/>
    <property type="project" value="UniProtKB-SubCell"/>
</dbReference>
<feature type="transmembrane region" description="Helical" evidence="5">
    <location>
        <begin position="74"/>
        <end position="92"/>
    </location>
</feature>
<comment type="subcellular location">
    <subcellularLocation>
        <location evidence="1">Cell membrane</location>
        <topology evidence="1">Multi-pass membrane protein</topology>
    </subcellularLocation>
</comment>
<keyword evidence="3 5" id="KW-1133">Transmembrane helix</keyword>
<keyword evidence="8" id="KW-1185">Reference proteome</keyword>
<evidence type="ECO:0000313" key="7">
    <source>
        <dbReference type="EMBL" id="MYM20610.1"/>
    </source>
</evidence>
<dbReference type="RefSeq" id="WP_160954024.1">
    <property type="nucleotide sequence ID" value="NZ_WWEQ01000062.1"/>
</dbReference>
<dbReference type="Proteomes" id="UP000469215">
    <property type="component" value="Unassembled WGS sequence"/>
</dbReference>
<gene>
    <name evidence="7" type="ORF">GSY69_11720</name>
</gene>
<evidence type="ECO:0000256" key="5">
    <source>
        <dbReference type="SAM" id="Phobius"/>
    </source>
</evidence>
<dbReference type="AlphaFoldDB" id="A0A6N9H940"/>
<dbReference type="Gene3D" id="1.20.1250.20">
    <property type="entry name" value="MFS general substrate transporter like domains"/>
    <property type="match status" value="1"/>
</dbReference>
<evidence type="ECO:0000256" key="3">
    <source>
        <dbReference type="ARBA" id="ARBA00022989"/>
    </source>
</evidence>
<accession>A0A6N9H940</accession>
<feature type="transmembrane region" description="Helical" evidence="5">
    <location>
        <begin position="355"/>
        <end position="378"/>
    </location>
</feature>
<feature type="transmembrane region" description="Helical" evidence="5">
    <location>
        <begin position="384"/>
        <end position="407"/>
    </location>
</feature>
<comment type="caution">
    <text evidence="7">The sequence shown here is derived from an EMBL/GenBank/DDBJ whole genome shotgun (WGS) entry which is preliminary data.</text>
</comment>
<evidence type="ECO:0000256" key="2">
    <source>
        <dbReference type="ARBA" id="ARBA00022692"/>
    </source>
</evidence>